<name>A0A1A9ZZK1_GLOPL</name>
<organism evidence="2 3">
    <name type="scientific">Glossina pallidipes</name>
    <name type="common">Tsetse fly</name>
    <dbReference type="NCBI Taxonomy" id="7398"/>
    <lineage>
        <taxon>Eukaryota</taxon>
        <taxon>Metazoa</taxon>
        <taxon>Ecdysozoa</taxon>
        <taxon>Arthropoda</taxon>
        <taxon>Hexapoda</taxon>
        <taxon>Insecta</taxon>
        <taxon>Pterygota</taxon>
        <taxon>Neoptera</taxon>
        <taxon>Endopterygota</taxon>
        <taxon>Diptera</taxon>
        <taxon>Brachycera</taxon>
        <taxon>Muscomorpha</taxon>
        <taxon>Hippoboscoidea</taxon>
        <taxon>Glossinidae</taxon>
        <taxon>Glossina</taxon>
    </lineage>
</organism>
<keyword evidence="3" id="KW-1185">Reference proteome</keyword>
<sequence length="487" mass="56207">MEGNFDSGTSSSFSERRPPSRSPSPGIDRRFSITPESVGMDQPQRPIYNRLKLAMPSDDSFPIREPDLVTNMHVDIRDRYGEWRANVGDPEGFERQSRRVRINPAPQISNIECNRIPAATTVREVRACSSIRDSLLDILASAFLSGLEYTLTCFMPRIYSAMPNLNTCKKKTQLTKNPCCLQPANNIRTNVMTMDEIPTEYYEKQLQKYWNCDMFVSDSAKIIEQLNQMFLTRLRDIDVKGKGNSDLKLITYQEWVDILLKTNILLLINMEELESDICERLECFHHLMNINQRDNESDELLKSRRDINSLIKVIQNAYRNEKWDFESVSFETISLQDVLGADNPNMQNRPHELGNGATISSTLVKSEHGFICNYAAQPLDFKVETYKDDCPIHCGAVRPSESEEAEILKLLKTELNEFFEMNKECNKQSLEMHRRRFEFIIEKLECDKLEAFRLLDYIRCKLADLASSGTDKELKNGKEETKDLQNS</sequence>
<evidence type="ECO:0000313" key="3">
    <source>
        <dbReference type="Proteomes" id="UP000092445"/>
    </source>
</evidence>
<feature type="region of interest" description="Disordered" evidence="1">
    <location>
        <begin position="1"/>
        <end position="43"/>
    </location>
</feature>
<dbReference type="STRING" id="7398.A0A1A9ZZK1"/>
<reference evidence="3" key="1">
    <citation type="submission" date="2014-03" db="EMBL/GenBank/DDBJ databases">
        <authorList>
            <person name="Aksoy S."/>
            <person name="Warren W."/>
            <person name="Wilson R.K."/>
        </authorList>
    </citation>
    <scope>NUCLEOTIDE SEQUENCE [LARGE SCALE GENOMIC DNA]</scope>
    <source>
        <strain evidence="3">IAEA</strain>
    </source>
</reference>
<accession>A0A1A9ZZK1</accession>
<reference evidence="2" key="2">
    <citation type="submission" date="2020-05" db="UniProtKB">
        <authorList>
            <consortium name="EnsemblMetazoa"/>
        </authorList>
    </citation>
    <scope>IDENTIFICATION</scope>
    <source>
        <strain evidence="2">IAEA</strain>
    </source>
</reference>
<protein>
    <submittedName>
        <fullName evidence="2">Uncharacterized protein</fullName>
    </submittedName>
</protein>
<dbReference type="VEuPathDB" id="VectorBase:GPAI029835"/>
<evidence type="ECO:0000256" key="1">
    <source>
        <dbReference type="SAM" id="MobiDB-lite"/>
    </source>
</evidence>
<dbReference type="EnsemblMetazoa" id="GPAI029835-RA">
    <property type="protein sequence ID" value="GPAI029835-PA"/>
    <property type="gene ID" value="GPAI029835"/>
</dbReference>
<evidence type="ECO:0000313" key="2">
    <source>
        <dbReference type="EnsemblMetazoa" id="GPAI029835-PA"/>
    </source>
</evidence>
<dbReference type="AlphaFoldDB" id="A0A1A9ZZK1"/>
<dbReference type="Proteomes" id="UP000092445">
    <property type="component" value="Unassembled WGS sequence"/>
</dbReference>
<proteinExistence type="predicted"/>